<name>A0A6N2MXW4_SALVM</name>
<proteinExistence type="predicted"/>
<accession>A0A6N2MXW4</accession>
<reference evidence="2" key="1">
    <citation type="submission" date="2019-03" db="EMBL/GenBank/DDBJ databases">
        <authorList>
            <person name="Mank J."/>
            <person name="Almeida P."/>
        </authorList>
    </citation>
    <scope>NUCLEOTIDE SEQUENCE</scope>
    <source>
        <strain evidence="2">78183</strain>
    </source>
</reference>
<evidence type="ECO:0000313" key="2">
    <source>
        <dbReference type="EMBL" id="VFU58294.1"/>
    </source>
</evidence>
<gene>
    <name evidence="2" type="ORF">SVIM_LOCUS425073</name>
</gene>
<dbReference type="AlphaFoldDB" id="A0A6N2MXW4"/>
<feature type="region of interest" description="Disordered" evidence="1">
    <location>
        <begin position="1"/>
        <end position="20"/>
    </location>
</feature>
<evidence type="ECO:0000256" key="1">
    <source>
        <dbReference type="SAM" id="MobiDB-lite"/>
    </source>
</evidence>
<sequence length="82" mass="9183">MDSLTSINGPGKRLKGGGKQSYCLVNPRTDCRLHNIQIEAGEPVTKTHSFKQAAASYNCLKRYKYKIRNRTEGSKASRNKNP</sequence>
<protein>
    <submittedName>
        <fullName evidence="2">Uncharacterized protein</fullName>
    </submittedName>
</protein>
<dbReference type="EMBL" id="CAADRP010001981">
    <property type="protein sequence ID" value="VFU58294.1"/>
    <property type="molecule type" value="Genomic_DNA"/>
</dbReference>
<organism evidence="2">
    <name type="scientific">Salix viminalis</name>
    <name type="common">Common osier</name>
    <name type="synonym">Basket willow</name>
    <dbReference type="NCBI Taxonomy" id="40686"/>
    <lineage>
        <taxon>Eukaryota</taxon>
        <taxon>Viridiplantae</taxon>
        <taxon>Streptophyta</taxon>
        <taxon>Embryophyta</taxon>
        <taxon>Tracheophyta</taxon>
        <taxon>Spermatophyta</taxon>
        <taxon>Magnoliopsida</taxon>
        <taxon>eudicotyledons</taxon>
        <taxon>Gunneridae</taxon>
        <taxon>Pentapetalae</taxon>
        <taxon>rosids</taxon>
        <taxon>fabids</taxon>
        <taxon>Malpighiales</taxon>
        <taxon>Salicaceae</taxon>
        <taxon>Saliceae</taxon>
        <taxon>Salix</taxon>
    </lineage>
</organism>